<evidence type="ECO:0000313" key="12">
    <source>
        <dbReference type="EMBL" id="MBD2848043.1"/>
    </source>
</evidence>
<evidence type="ECO:0000256" key="6">
    <source>
        <dbReference type="ARBA" id="ARBA00023125"/>
    </source>
</evidence>
<dbReference type="EMBL" id="JACXIZ010000050">
    <property type="protein sequence ID" value="MBD2848043.1"/>
    <property type="molecule type" value="Genomic_DNA"/>
</dbReference>
<keyword evidence="3 8" id="KW-0597">Phosphoprotein</keyword>
<dbReference type="InterPro" id="IPR009057">
    <property type="entry name" value="Homeodomain-like_sf"/>
</dbReference>
<dbReference type="PROSITE" id="PS50110">
    <property type="entry name" value="RESPONSE_REGULATORY"/>
    <property type="match status" value="1"/>
</dbReference>
<keyword evidence="7" id="KW-0804">Transcription</keyword>
<feature type="compositionally biased region" description="Basic and acidic residues" evidence="9">
    <location>
        <begin position="251"/>
        <end position="267"/>
    </location>
</feature>
<dbReference type="InterPro" id="IPR011006">
    <property type="entry name" value="CheY-like_superfamily"/>
</dbReference>
<feature type="domain" description="Response regulatory" evidence="11">
    <location>
        <begin position="3"/>
        <end position="120"/>
    </location>
</feature>
<dbReference type="RefSeq" id="WP_190921147.1">
    <property type="nucleotide sequence ID" value="NZ_JACXIZ010000050.1"/>
</dbReference>
<dbReference type="GO" id="GO:0043565">
    <property type="term" value="F:sequence-specific DNA binding"/>
    <property type="evidence" value="ECO:0007669"/>
    <property type="project" value="InterPro"/>
</dbReference>
<dbReference type="SUPFAM" id="SSF52172">
    <property type="entry name" value="CheY-like"/>
    <property type="match status" value="1"/>
</dbReference>
<dbReference type="InterPro" id="IPR018060">
    <property type="entry name" value="HTH_AraC"/>
</dbReference>
<keyword evidence="13" id="KW-1185">Reference proteome</keyword>
<dbReference type="PRINTS" id="PR00032">
    <property type="entry name" value="HTHARAC"/>
</dbReference>
<dbReference type="InterPro" id="IPR051552">
    <property type="entry name" value="HptR"/>
</dbReference>
<keyword evidence="5" id="KW-0805">Transcription regulation</keyword>
<evidence type="ECO:0000256" key="1">
    <source>
        <dbReference type="ARBA" id="ARBA00004496"/>
    </source>
</evidence>
<keyword evidence="6" id="KW-0238">DNA-binding</keyword>
<name>A0A927GTW4_9BACL</name>
<dbReference type="SMART" id="SM00448">
    <property type="entry name" value="REC"/>
    <property type="match status" value="1"/>
</dbReference>
<dbReference type="CDD" id="cd17536">
    <property type="entry name" value="REC_YesN-like"/>
    <property type="match status" value="1"/>
</dbReference>
<feature type="region of interest" description="Disordered" evidence="9">
    <location>
        <begin position="245"/>
        <end position="308"/>
    </location>
</feature>
<reference evidence="12" key="1">
    <citation type="submission" date="2020-09" db="EMBL/GenBank/DDBJ databases">
        <title>A novel bacterium of genus Paenibacillus, isolated from South China Sea.</title>
        <authorList>
            <person name="Huang H."/>
            <person name="Mo K."/>
            <person name="Hu Y."/>
        </authorList>
    </citation>
    <scope>NUCLEOTIDE SEQUENCE</scope>
    <source>
        <strain evidence="12">IB182496</strain>
    </source>
</reference>
<comment type="caution">
    <text evidence="12">The sequence shown here is derived from an EMBL/GenBank/DDBJ whole genome shotgun (WGS) entry which is preliminary data.</text>
</comment>
<dbReference type="SUPFAM" id="SSF46689">
    <property type="entry name" value="Homeodomain-like"/>
    <property type="match status" value="2"/>
</dbReference>
<evidence type="ECO:0000313" key="13">
    <source>
        <dbReference type="Proteomes" id="UP000621560"/>
    </source>
</evidence>
<feature type="domain" description="HTH araC/xylS-type" evidence="10">
    <location>
        <begin position="503"/>
        <end position="601"/>
    </location>
</feature>
<evidence type="ECO:0000256" key="5">
    <source>
        <dbReference type="ARBA" id="ARBA00023015"/>
    </source>
</evidence>
<accession>A0A927GTW4</accession>
<sequence>MYHLLLVDDEPAVADNLAVSIDWEALGIAAVHKAYSGTEALAVLEREAIDILVTDIRMPGMSGLELIARIGRRRKRIRCVLLTGYSEFDYAKQAIRLGTADYLLKPLRNDDLVATVRRQIEALDAEWSDIASRERAERVRRDSLPLLRRDVLLGLLSSRNVPHERLRERLEAAELGLAPGEACTLLLVRVEEGFRNYESLQHPLLEFGLCNIAEELFADSFRLLHCRDEHDYLVFLLMPLDGAERAPGSEADARETEEGARDTEGRAPKAAAGARGTDAHTPDTQFAAGTGMQANRPGDSPGGASDSRHQARLENIAAQLQESVRQYLNGRISVVVSRPGRFPEELHARYQSAIGLLRRRIGSQTGFFLTDSGGEDPAPGDETLPVLHSLYEPPSLHHLLEAGRWDEALRKLEAAFAELHARSYVSQEHLLEVYYYVSHALIQLSHKNNRLLQDILQRGMPAAAGTQPFQSLDQLRAWCRAALERVREDTRSEARGSRAGIIQRVQAFVLQGLERELSLQTIADHVYLHPVYLSKVYKLETGESLSDYLLRLRMERAAALLGDPALRIHEIAGRLDYATPSYFIKVFKKYHGLTPQEFRNRG</sequence>
<dbReference type="InterPro" id="IPR001789">
    <property type="entry name" value="Sig_transdc_resp-reg_receiver"/>
</dbReference>
<dbReference type="PANTHER" id="PTHR42713">
    <property type="entry name" value="HISTIDINE KINASE-RELATED"/>
    <property type="match status" value="1"/>
</dbReference>
<comment type="subcellular location">
    <subcellularLocation>
        <location evidence="1">Cytoplasm</location>
    </subcellularLocation>
</comment>
<dbReference type="Pfam" id="PF12833">
    <property type="entry name" value="HTH_18"/>
    <property type="match status" value="1"/>
</dbReference>
<proteinExistence type="predicted"/>
<dbReference type="Gene3D" id="1.10.10.60">
    <property type="entry name" value="Homeodomain-like"/>
    <property type="match status" value="2"/>
</dbReference>
<evidence type="ECO:0000256" key="3">
    <source>
        <dbReference type="ARBA" id="ARBA00022553"/>
    </source>
</evidence>
<dbReference type="SMART" id="SM00342">
    <property type="entry name" value="HTH_ARAC"/>
    <property type="match status" value="1"/>
</dbReference>
<dbReference type="GO" id="GO:0000160">
    <property type="term" value="P:phosphorelay signal transduction system"/>
    <property type="evidence" value="ECO:0007669"/>
    <property type="project" value="UniProtKB-KW"/>
</dbReference>
<protein>
    <submittedName>
        <fullName evidence="12">Response regulator</fullName>
    </submittedName>
</protein>
<keyword evidence="2" id="KW-0963">Cytoplasm</keyword>
<dbReference type="Proteomes" id="UP000621560">
    <property type="component" value="Unassembled WGS sequence"/>
</dbReference>
<evidence type="ECO:0000256" key="4">
    <source>
        <dbReference type="ARBA" id="ARBA00023012"/>
    </source>
</evidence>
<evidence type="ECO:0000259" key="11">
    <source>
        <dbReference type="PROSITE" id="PS50110"/>
    </source>
</evidence>
<dbReference type="PANTHER" id="PTHR42713:SF3">
    <property type="entry name" value="TRANSCRIPTIONAL REGULATORY PROTEIN HPTR"/>
    <property type="match status" value="1"/>
</dbReference>
<evidence type="ECO:0000259" key="10">
    <source>
        <dbReference type="PROSITE" id="PS01124"/>
    </source>
</evidence>
<dbReference type="PROSITE" id="PS01124">
    <property type="entry name" value="HTH_ARAC_FAMILY_2"/>
    <property type="match status" value="1"/>
</dbReference>
<feature type="modified residue" description="4-aspartylphosphate" evidence="8">
    <location>
        <position position="55"/>
    </location>
</feature>
<organism evidence="12 13">
    <name type="scientific">Paenibacillus sabuli</name>
    <dbReference type="NCBI Taxonomy" id="2772509"/>
    <lineage>
        <taxon>Bacteria</taxon>
        <taxon>Bacillati</taxon>
        <taxon>Bacillota</taxon>
        <taxon>Bacilli</taxon>
        <taxon>Bacillales</taxon>
        <taxon>Paenibacillaceae</taxon>
        <taxon>Paenibacillus</taxon>
    </lineage>
</organism>
<dbReference type="Pfam" id="PF00072">
    <property type="entry name" value="Response_reg"/>
    <property type="match status" value="1"/>
</dbReference>
<keyword evidence="4" id="KW-0902">Two-component regulatory system</keyword>
<evidence type="ECO:0000256" key="9">
    <source>
        <dbReference type="SAM" id="MobiDB-lite"/>
    </source>
</evidence>
<dbReference type="AlphaFoldDB" id="A0A927GTW4"/>
<evidence type="ECO:0000256" key="2">
    <source>
        <dbReference type="ARBA" id="ARBA00022490"/>
    </source>
</evidence>
<dbReference type="InterPro" id="IPR020449">
    <property type="entry name" value="Tscrpt_reg_AraC-type_HTH"/>
</dbReference>
<dbReference type="Gene3D" id="3.40.50.2300">
    <property type="match status" value="1"/>
</dbReference>
<dbReference type="GO" id="GO:0003700">
    <property type="term" value="F:DNA-binding transcription factor activity"/>
    <property type="evidence" value="ECO:0007669"/>
    <property type="project" value="InterPro"/>
</dbReference>
<evidence type="ECO:0000256" key="8">
    <source>
        <dbReference type="PROSITE-ProRule" id="PRU00169"/>
    </source>
</evidence>
<dbReference type="GO" id="GO:0005737">
    <property type="term" value="C:cytoplasm"/>
    <property type="evidence" value="ECO:0007669"/>
    <property type="project" value="UniProtKB-SubCell"/>
</dbReference>
<gene>
    <name evidence="12" type="ORF">IDH44_22840</name>
</gene>
<evidence type="ECO:0000256" key="7">
    <source>
        <dbReference type="ARBA" id="ARBA00023163"/>
    </source>
</evidence>